<dbReference type="PROSITE" id="PS50042">
    <property type="entry name" value="CNMP_BINDING_3"/>
    <property type="match status" value="1"/>
</dbReference>
<feature type="domain" description="HTH crp-type" evidence="5">
    <location>
        <begin position="139"/>
        <end position="210"/>
    </location>
</feature>
<dbReference type="InterPro" id="IPR036390">
    <property type="entry name" value="WH_DNA-bd_sf"/>
</dbReference>
<evidence type="ECO:0000256" key="1">
    <source>
        <dbReference type="ARBA" id="ARBA00023015"/>
    </source>
</evidence>
<protein>
    <submittedName>
        <fullName evidence="6">cAMP-binding proteins - catabolite gene activator and regulatory subunit of cAMP-dependent protein kinases</fullName>
    </submittedName>
</protein>
<accession>A0A3B0WSY9</accession>
<evidence type="ECO:0000256" key="2">
    <source>
        <dbReference type="ARBA" id="ARBA00023125"/>
    </source>
</evidence>
<dbReference type="PROSITE" id="PS51063">
    <property type="entry name" value="HTH_CRP_2"/>
    <property type="match status" value="1"/>
</dbReference>
<dbReference type="EMBL" id="UOFF01000101">
    <property type="protein sequence ID" value="VAW55640.1"/>
    <property type="molecule type" value="Genomic_DNA"/>
</dbReference>
<dbReference type="PANTHER" id="PTHR24567">
    <property type="entry name" value="CRP FAMILY TRANSCRIPTIONAL REGULATORY PROTEIN"/>
    <property type="match status" value="1"/>
</dbReference>
<dbReference type="Gene3D" id="2.60.120.10">
    <property type="entry name" value="Jelly Rolls"/>
    <property type="match status" value="1"/>
</dbReference>
<dbReference type="AlphaFoldDB" id="A0A3B0WSY9"/>
<keyword evidence="1" id="KW-0805">Transcription regulation</keyword>
<name>A0A3B0WSY9_9ZZZZ</name>
<evidence type="ECO:0000256" key="3">
    <source>
        <dbReference type="ARBA" id="ARBA00023163"/>
    </source>
</evidence>
<dbReference type="InterPro" id="IPR018490">
    <property type="entry name" value="cNMP-bd_dom_sf"/>
</dbReference>
<dbReference type="GO" id="GO:0003677">
    <property type="term" value="F:DNA binding"/>
    <property type="evidence" value="ECO:0007669"/>
    <property type="project" value="UniProtKB-KW"/>
</dbReference>
<sequence length="214" mass="24104">MSNQVYLFSELKPTDTLTKHNHTRQYPANSILINEGDITSSLYVILEGEVKAYSCDDSGKEVILNILSTGDYFGELSLIDDEPRSASIMTLTQTKVMIISKSNFKQCLSENNDLAFNMIRALTRQVRSLTENVKNLALMDVYGRIVYTLSDLATEKDNEGKMVIKPKLTHQEISQMIGSSREMVSKILKELTNGEYISITKDSIIINKKLPPGW</sequence>
<dbReference type="PANTHER" id="PTHR24567:SF68">
    <property type="entry name" value="DNA-BINDING TRANSCRIPTIONAL DUAL REGULATOR CRP"/>
    <property type="match status" value="1"/>
</dbReference>
<dbReference type="InterPro" id="IPR012318">
    <property type="entry name" value="HTH_CRP"/>
</dbReference>
<dbReference type="InterPro" id="IPR014710">
    <property type="entry name" value="RmlC-like_jellyroll"/>
</dbReference>
<reference evidence="6" key="1">
    <citation type="submission" date="2018-06" db="EMBL/GenBank/DDBJ databases">
        <authorList>
            <person name="Zhirakovskaya E."/>
        </authorList>
    </citation>
    <scope>NUCLEOTIDE SEQUENCE</scope>
</reference>
<dbReference type="InterPro" id="IPR036388">
    <property type="entry name" value="WH-like_DNA-bd_sf"/>
</dbReference>
<dbReference type="GO" id="GO:0005829">
    <property type="term" value="C:cytosol"/>
    <property type="evidence" value="ECO:0007669"/>
    <property type="project" value="TreeGrafter"/>
</dbReference>
<dbReference type="SMART" id="SM00419">
    <property type="entry name" value="HTH_CRP"/>
    <property type="match status" value="1"/>
</dbReference>
<dbReference type="InterPro" id="IPR000595">
    <property type="entry name" value="cNMP-bd_dom"/>
</dbReference>
<dbReference type="Pfam" id="PF13545">
    <property type="entry name" value="HTH_Crp_2"/>
    <property type="match status" value="1"/>
</dbReference>
<proteinExistence type="predicted"/>
<evidence type="ECO:0000259" key="5">
    <source>
        <dbReference type="PROSITE" id="PS51063"/>
    </source>
</evidence>
<keyword evidence="3" id="KW-0804">Transcription</keyword>
<dbReference type="SUPFAM" id="SSF46785">
    <property type="entry name" value="Winged helix' DNA-binding domain"/>
    <property type="match status" value="1"/>
</dbReference>
<dbReference type="InterPro" id="IPR050397">
    <property type="entry name" value="Env_Response_Regulators"/>
</dbReference>
<dbReference type="PROSITE" id="PS00889">
    <property type="entry name" value="CNMP_BINDING_2"/>
    <property type="match status" value="1"/>
</dbReference>
<dbReference type="Pfam" id="PF00027">
    <property type="entry name" value="cNMP_binding"/>
    <property type="match status" value="1"/>
</dbReference>
<evidence type="ECO:0000259" key="4">
    <source>
        <dbReference type="PROSITE" id="PS50042"/>
    </source>
</evidence>
<gene>
    <name evidence="6" type="ORF">MNBD_GAMMA07-415</name>
</gene>
<dbReference type="SMART" id="SM00100">
    <property type="entry name" value="cNMP"/>
    <property type="match status" value="1"/>
</dbReference>
<organism evidence="6">
    <name type="scientific">hydrothermal vent metagenome</name>
    <dbReference type="NCBI Taxonomy" id="652676"/>
    <lineage>
        <taxon>unclassified sequences</taxon>
        <taxon>metagenomes</taxon>
        <taxon>ecological metagenomes</taxon>
    </lineage>
</organism>
<dbReference type="CDD" id="cd00038">
    <property type="entry name" value="CAP_ED"/>
    <property type="match status" value="1"/>
</dbReference>
<dbReference type="SUPFAM" id="SSF51206">
    <property type="entry name" value="cAMP-binding domain-like"/>
    <property type="match status" value="1"/>
</dbReference>
<dbReference type="GO" id="GO:0003700">
    <property type="term" value="F:DNA-binding transcription factor activity"/>
    <property type="evidence" value="ECO:0007669"/>
    <property type="project" value="TreeGrafter"/>
</dbReference>
<dbReference type="Gene3D" id="1.10.10.10">
    <property type="entry name" value="Winged helix-like DNA-binding domain superfamily/Winged helix DNA-binding domain"/>
    <property type="match status" value="1"/>
</dbReference>
<evidence type="ECO:0000313" key="6">
    <source>
        <dbReference type="EMBL" id="VAW55640.1"/>
    </source>
</evidence>
<feature type="domain" description="Cyclic nucleotide-binding" evidence="4">
    <location>
        <begin position="24"/>
        <end position="125"/>
    </location>
</feature>
<dbReference type="InterPro" id="IPR018488">
    <property type="entry name" value="cNMP-bd_CS"/>
</dbReference>
<keyword evidence="2" id="KW-0238">DNA-binding</keyword>